<protein>
    <submittedName>
        <fullName evidence="2">Putative RZZ complex, subunit Zw10 protein</fullName>
    </submittedName>
</protein>
<dbReference type="Gramene" id="PRQ56694">
    <property type="protein sequence ID" value="PRQ56694"/>
    <property type="gene ID" value="RchiOBHm_Chr1g0340131"/>
</dbReference>
<reference evidence="2 3" key="1">
    <citation type="journal article" date="2018" name="Nat. Genet.">
        <title>The Rosa genome provides new insights in the design of modern roses.</title>
        <authorList>
            <person name="Bendahmane M."/>
        </authorList>
    </citation>
    <scope>NUCLEOTIDE SEQUENCE [LARGE SCALE GENOMIC DNA]</scope>
    <source>
        <strain evidence="3">cv. Old Blush</strain>
    </source>
</reference>
<accession>A0A2P6SDF7</accession>
<evidence type="ECO:0000313" key="2">
    <source>
        <dbReference type="EMBL" id="PRQ56694.1"/>
    </source>
</evidence>
<dbReference type="GO" id="GO:0005737">
    <property type="term" value="C:cytoplasm"/>
    <property type="evidence" value="ECO:0007669"/>
    <property type="project" value="GOC"/>
</dbReference>
<proteinExistence type="predicted"/>
<dbReference type="GO" id="GO:0007094">
    <property type="term" value="P:mitotic spindle assembly checkpoint signaling"/>
    <property type="evidence" value="ECO:0007669"/>
    <property type="project" value="TreeGrafter"/>
</dbReference>
<keyword evidence="3" id="KW-1185">Reference proteome</keyword>
<feature type="domain" description="Centromere/kinetochore protein zw10 C-terminal" evidence="1">
    <location>
        <begin position="1"/>
        <end position="118"/>
    </location>
</feature>
<dbReference type="InterPro" id="IPR048343">
    <property type="entry name" value="ZW10_C"/>
</dbReference>
<dbReference type="PANTHER" id="PTHR12205:SF0">
    <property type="entry name" value="CENTROMERE_KINETOCHORE PROTEIN ZW10 HOMOLOG"/>
    <property type="match status" value="1"/>
</dbReference>
<dbReference type="AlphaFoldDB" id="A0A2P6SDF7"/>
<evidence type="ECO:0000313" key="3">
    <source>
        <dbReference type="Proteomes" id="UP000238479"/>
    </source>
</evidence>
<sequence>MKLVHKTLEDVCLSSPRVALEFYHAARDVLLLYEVVIPVKRERQLDGINQVAVLMHNDCLYPSQEILGFAFEYRSDFPTSMKDHALLSLFVDMAPRFHLMAEEILQRQIQVVIHSLREALDVADGFQNTHQMQQFQSAKFSIDQVVFILEKVHIIWEPLLLPLTYKRSLCMVLESVFF</sequence>
<dbReference type="STRING" id="74649.A0A2P6SDF7"/>
<organism evidence="2 3">
    <name type="scientific">Rosa chinensis</name>
    <name type="common">China rose</name>
    <dbReference type="NCBI Taxonomy" id="74649"/>
    <lineage>
        <taxon>Eukaryota</taxon>
        <taxon>Viridiplantae</taxon>
        <taxon>Streptophyta</taxon>
        <taxon>Embryophyta</taxon>
        <taxon>Tracheophyta</taxon>
        <taxon>Spermatophyta</taxon>
        <taxon>Magnoliopsida</taxon>
        <taxon>eudicotyledons</taxon>
        <taxon>Gunneridae</taxon>
        <taxon>Pentapetalae</taxon>
        <taxon>rosids</taxon>
        <taxon>fabids</taxon>
        <taxon>Rosales</taxon>
        <taxon>Rosaceae</taxon>
        <taxon>Rosoideae</taxon>
        <taxon>Rosoideae incertae sedis</taxon>
        <taxon>Rosa</taxon>
    </lineage>
</organism>
<dbReference type="Proteomes" id="UP000238479">
    <property type="component" value="Chromosome 1"/>
</dbReference>
<dbReference type="EMBL" id="PDCK01000039">
    <property type="protein sequence ID" value="PRQ56694.1"/>
    <property type="molecule type" value="Genomic_DNA"/>
</dbReference>
<evidence type="ECO:0000259" key="1">
    <source>
        <dbReference type="Pfam" id="PF20666"/>
    </source>
</evidence>
<dbReference type="GO" id="GO:0006888">
    <property type="term" value="P:endoplasmic reticulum to Golgi vesicle-mediated transport"/>
    <property type="evidence" value="ECO:0007669"/>
    <property type="project" value="TreeGrafter"/>
</dbReference>
<dbReference type="OMA" id="QFILYWI"/>
<dbReference type="Gene3D" id="1.10.357.150">
    <property type="match status" value="1"/>
</dbReference>
<comment type="caution">
    <text evidence="2">The sequence shown here is derived from an EMBL/GenBank/DDBJ whole genome shotgun (WGS) entry which is preliminary data.</text>
</comment>
<name>A0A2P6SDF7_ROSCH</name>
<dbReference type="Pfam" id="PF20666">
    <property type="entry name" value="ZW10_C"/>
    <property type="match status" value="1"/>
</dbReference>
<dbReference type="PANTHER" id="PTHR12205">
    <property type="entry name" value="CENTROMERE/KINETOCHORE PROTEIN ZW10"/>
    <property type="match status" value="1"/>
</dbReference>
<dbReference type="InterPro" id="IPR046362">
    <property type="entry name" value="Zw10/DSL1_C_sf"/>
</dbReference>
<dbReference type="GO" id="GO:1990423">
    <property type="term" value="C:RZZ complex"/>
    <property type="evidence" value="ECO:0007669"/>
    <property type="project" value="TreeGrafter"/>
</dbReference>
<gene>
    <name evidence="2" type="ORF">RchiOBHm_Chr1g0340131</name>
</gene>